<dbReference type="OrthoDB" id="6275030at2759"/>
<evidence type="ECO:0000259" key="1">
    <source>
        <dbReference type="Pfam" id="PF02338"/>
    </source>
</evidence>
<feature type="domain" description="OTU" evidence="1">
    <location>
        <begin position="31"/>
        <end position="69"/>
    </location>
</feature>
<proteinExistence type="predicted"/>
<evidence type="ECO:0000313" key="3">
    <source>
        <dbReference type="Proteomes" id="UP000274504"/>
    </source>
</evidence>
<dbReference type="Proteomes" id="UP000274504">
    <property type="component" value="Unassembled WGS sequence"/>
</dbReference>
<sequence length="92" mass="10716">MQILYKIWFEHEKQEADAAGYELSENQILKEWESCMKVATSNNEPLEQIHIFILANIFRRPIVVYSVKSVSSVADDLPLAYSNFQGIPHERF</sequence>
<reference evidence="2 3" key="2">
    <citation type="submission" date="2018-11" db="EMBL/GenBank/DDBJ databases">
        <authorList>
            <consortium name="Pathogen Informatics"/>
        </authorList>
    </citation>
    <scope>NUCLEOTIDE SEQUENCE [LARGE SCALE GENOMIC DNA]</scope>
</reference>
<accession>A0A0R3SZR3</accession>
<dbReference type="STRING" id="6216.A0A0R3SZR3"/>
<dbReference type="InterPro" id="IPR003323">
    <property type="entry name" value="OTU_dom"/>
</dbReference>
<name>A0A0R3SZR3_HYMDI</name>
<dbReference type="AlphaFoldDB" id="A0A0R3SZR3"/>
<evidence type="ECO:0000313" key="4">
    <source>
        <dbReference type="WBParaSite" id="HDID_0001125901-mRNA-1"/>
    </source>
</evidence>
<dbReference type="EMBL" id="UYSG01013212">
    <property type="protein sequence ID" value="VDL65235.1"/>
    <property type="molecule type" value="Genomic_DNA"/>
</dbReference>
<evidence type="ECO:0000313" key="2">
    <source>
        <dbReference type="EMBL" id="VDL65235.1"/>
    </source>
</evidence>
<dbReference type="Pfam" id="PF02338">
    <property type="entry name" value="OTU"/>
    <property type="match status" value="1"/>
</dbReference>
<dbReference type="WBParaSite" id="HDID_0001125901-mRNA-1">
    <property type="protein sequence ID" value="HDID_0001125901-mRNA-1"/>
    <property type="gene ID" value="HDID_0001125901"/>
</dbReference>
<protein>
    <submittedName>
        <fullName evidence="4">OTU domain-containing protein</fullName>
    </submittedName>
</protein>
<organism evidence="4">
    <name type="scientific">Hymenolepis diminuta</name>
    <name type="common">Rat tapeworm</name>
    <dbReference type="NCBI Taxonomy" id="6216"/>
    <lineage>
        <taxon>Eukaryota</taxon>
        <taxon>Metazoa</taxon>
        <taxon>Spiralia</taxon>
        <taxon>Lophotrochozoa</taxon>
        <taxon>Platyhelminthes</taxon>
        <taxon>Cestoda</taxon>
        <taxon>Eucestoda</taxon>
        <taxon>Cyclophyllidea</taxon>
        <taxon>Hymenolepididae</taxon>
        <taxon>Hymenolepis</taxon>
    </lineage>
</organism>
<reference evidence="4" key="1">
    <citation type="submission" date="2017-02" db="UniProtKB">
        <authorList>
            <consortium name="WormBaseParasite"/>
        </authorList>
    </citation>
    <scope>IDENTIFICATION</scope>
</reference>
<gene>
    <name evidence="2" type="ORF">HDID_LOCUS11256</name>
</gene>